<comment type="caution">
    <text evidence="2">The sequence shown here is derived from an EMBL/GenBank/DDBJ whole genome shotgun (WGS) entry which is preliminary data.</text>
</comment>
<feature type="region of interest" description="Disordered" evidence="1">
    <location>
        <begin position="1"/>
        <end position="22"/>
    </location>
</feature>
<dbReference type="CDD" id="cd07817">
    <property type="entry name" value="SRPBCC_8"/>
    <property type="match status" value="1"/>
</dbReference>
<sequence length="309" mass="32758">MAGGIMTAPGNRSWRHKSLSTAPTGDLTRGLGWFSIGLGMAELLTPGLVTRSLGTGKGRELARLYGVREIATGVGILTSRNPAPWVWARVGGDLLDIGTVVAGSGDRPSRKGRVVLALVSLAGITALDIVCGQKLGRESLNSGGMRSDPADVERSITIGRTANELHALWRKPETLPRVMAHAATIRAAKDGRLHWRVKGPFGHGLDWESETVDDRAGEGLGWRSLPSARVPNEGLIRFRPATGGRGTVATLRVRFEPPGGVVGETAVHLMGGLVPAVIADTALRRFKSLAETGEIPTTERQPAARADTR</sequence>
<dbReference type="Pfam" id="PF10604">
    <property type="entry name" value="Polyketide_cyc2"/>
    <property type="match status" value="1"/>
</dbReference>
<keyword evidence="3" id="KW-1185">Reference proteome</keyword>
<accession>A0ABT1VT90</accession>
<dbReference type="EMBL" id="JAMZEJ010000001">
    <property type="protein sequence ID" value="MCQ8239561.1"/>
    <property type="molecule type" value="Genomic_DNA"/>
</dbReference>
<evidence type="ECO:0000313" key="2">
    <source>
        <dbReference type="EMBL" id="MCQ8239561.1"/>
    </source>
</evidence>
<dbReference type="PANTHER" id="PTHR33824:SF7">
    <property type="entry name" value="POLYKETIDE CYCLASE_DEHYDRASE AND LIPID TRANSPORT SUPERFAMILY PROTEIN"/>
    <property type="match status" value="1"/>
</dbReference>
<dbReference type="InterPro" id="IPR047137">
    <property type="entry name" value="ORF3"/>
</dbReference>
<name>A0ABT1VT90_9PROT</name>
<dbReference type="Gene3D" id="3.30.530.20">
    <property type="match status" value="1"/>
</dbReference>
<evidence type="ECO:0000313" key="3">
    <source>
        <dbReference type="Proteomes" id="UP001524547"/>
    </source>
</evidence>
<dbReference type="InterPro" id="IPR019587">
    <property type="entry name" value="Polyketide_cyclase/dehydratase"/>
</dbReference>
<proteinExistence type="predicted"/>
<dbReference type="RefSeq" id="WP_422918296.1">
    <property type="nucleotide sequence ID" value="NZ_JAMZEJ010000001.1"/>
</dbReference>
<dbReference type="SUPFAM" id="SSF55961">
    <property type="entry name" value="Bet v1-like"/>
    <property type="match status" value="1"/>
</dbReference>
<dbReference type="Proteomes" id="UP001524547">
    <property type="component" value="Unassembled WGS sequence"/>
</dbReference>
<organism evidence="2 3">
    <name type="scientific">Rhizosaccharibacter radicis</name>
    <dbReference type="NCBI Taxonomy" id="2782605"/>
    <lineage>
        <taxon>Bacteria</taxon>
        <taxon>Pseudomonadati</taxon>
        <taxon>Pseudomonadota</taxon>
        <taxon>Alphaproteobacteria</taxon>
        <taxon>Acetobacterales</taxon>
        <taxon>Acetobacteraceae</taxon>
        <taxon>Rhizosaccharibacter</taxon>
    </lineage>
</organism>
<gene>
    <name evidence="2" type="ORF">NFI88_01735</name>
</gene>
<evidence type="ECO:0000256" key="1">
    <source>
        <dbReference type="SAM" id="MobiDB-lite"/>
    </source>
</evidence>
<protein>
    <submittedName>
        <fullName evidence="2">SRPBCC family protein</fullName>
    </submittedName>
</protein>
<dbReference type="InterPro" id="IPR023393">
    <property type="entry name" value="START-like_dom_sf"/>
</dbReference>
<dbReference type="PANTHER" id="PTHR33824">
    <property type="entry name" value="POLYKETIDE CYCLASE/DEHYDRASE AND LIPID TRANSPORT SUPERFAMILY PROTEIN"/>
    <property type="match status" value="1"/>
</dbReference>
<reference evidence="2 3" key="1">
    <citation type="submission" date="2022-06" db="EMBL/GenBank/DDBJ databases">
        <title>Rhizosaccharibacter gen. nov. sp. nov. KSS12, endophytic bacteria isolated from sugarcane.</title>
        <authorList>
            <person name="Pitiwittayakul N."/>
        </authorList>
    </citation>
    <scope>NUCLEOTIDE SEQUENCE [LARGE SCALE GENOMIC DNA]</scope>
    <source>
        <strain evidence="2 3">KSS12</strain>
    </source>
</reference>